<comment type="function">
    <text evidence="6 8">DNA-dependent RNA polymerase catalyzes the transcription of DNA into RNA using the four ribonucleoside triphosphates as substrates.</text>
</comment>
<dbReference type="NCBIfam" id="TIGR02013">
    <property type="entry name" value="rpoB"/>
    <property type="match status" value="1"/>
</dbReference>
<dbReference type="InterPro" id="IPR007121">
    <property type="entry name" value="RNA_pol_bsu_CS"/>
</dbReference>
<keyword evidence="2 6" id="KW-0808">Transferase</keyword>
<dbReference type="InterPro" id="IPR010243">
    <property type="entry name" value="RNA_pol_bsu_bac"/>
</dbReference>
<evidence type="ECO:0000259" key="10">
    <source>
        <dbReference type="Pfam" id="PF00562"/>
    </source>
</evidence>
<feature type="domain" description="DNA-directed RNA polymerase subunit 2 hybrid-binding" evidence="10">
    <location>
        <begin position="753"/>
        <end position="1314"/>
    </location>
</feature>
<feature type="domain" description="RNA polymerase beta subunit protrusion" evidence="13">
    <location>
        <begin position="46"/>
        <end position="534"/>
    </location>
</feature>
<dbReference type="Gene3D" id="2.40.50.150">
    <property type="match status" value="1"/>
</dbReference>
<dbReference type="PROSITE" id="PS01166">
    <property type="entry name" value="RNA_POL_BETA"/>
    <property type="match status" value="1"/>
</dbReference>
<dbReference type="Gene3D" id="2.40.50.100">
    <property type="match status" value="1"/>
</dbReference>
<dbReference type="GO" id="GO:0032549">
    <property type="term" value="F:ribonucleoside binding"/>
    <property type="evidence" value="ECO:0007669"/>
    <property type="project" value="InterPro"/>
</dbReference>
<evidence type="ECO:0000256" key="2">
    <source>
        <dbReference type="ARBA" id="ARBA00022679"/>
    </source>
</evidence>
<dbReference type="Gene3D" id="2.40.270.10">
    <property type="entry name" value="DNA-directed RNA polymerase, subunit 2, domain 6"/>
    <property type="match status" value="2"/>
</dbReference>
<feature type="domain" description="RNA polymerase Rpb2" evidence="11">
    <location>
        <begin position="1317"/>
        <end position="1392"/>
    </location>
</feature>
<evidence type="ECO:0000259" key="13">
    <source>
        <dbReference type="Pfam" id="PF04563"/>
    </source>
</evidence>
<protein>
    <recommendedName>
        <fullName evidence="6 8">DNA-directed RNA polymerase subunit beta</fullName>
        <shortName evidence="6">RNAP subunit beta</shortName>
        <ecNumber evidence="6 8">2.7.7.6</ecNumber>
    </recommendedName>
    <alternativeName>
        <fullName evidence="6">RNA polymerase subunit beta</fullName>
    </alternativeName>
    <alternativeName>
        <fullName evidence="6">Transcriptase subunit beta</fullName>
    </alternativeName>
</protein>
<evidence type="ECO:0000256" key="1">
    <source>
        <dbReference type="ARBA" id="ARBA00022478"/>
    </source>
</evidence>
<keyword evidence="17" id="KW-1185">Reference proteome</keyword>
<dbReference type="Pfam" id="PF04561">
    <property type="entry name" value="RNA_pol_Rpb2_2"/>
    <property type="match status" value="2"/>
</dbReference>
<dbReference type="GO" id="GO:0006351">
    <property type="term" value="P:DNA-templated transcription"/>
    <property type="evidence" value="ECO:0007669"/>
    <property type="project" value="UniProtKB-UniRule"/>
</dbReference>
<feature type="domain" description="RNA polymerase Rpb2" evidence="12">
    <location>
        <begin position="174"/>
        <end position="244"/>
    </location>
</feature>
<dbReference type="PANTHER" id="PTHR20856">
    <property type="entry name" value="DNA-DIRECTED RNA POLYMERASE I SUBUNIT 2"/>
    <property type="match status" value="1"/>
</dbReference>
<dbReference type="Gene3D" id="3.90.1800.10">
    <property type="entry name" value="RNA polymerase alpha subunit dimerisation domain"/>
    <property type="match status" value="1"/>
</dbReference>
<dbReference type="CDD" id="cd00653">
    <property type="entry name" value="RNA_pol_B_RPB2"/>
    <property type="match status" value="1"/>
</dbReference>
<evidence type="ECO:0000313" key="17">
    <source>
        <dbReference type="Proteomes" id="UP000005709"/>
    </source>
</evidence>
<reference evidence="16 17" key="1">
    <citation type="submission" date="2009-07" db="EMBL/GenBank/DDBJ databases">
        <authorList>
            <person name="Madupu R."/>
            <person name="Sebastian Y."/>
            <person name="Durkin A.S."/>
            <person name="Torralba M."/>
            <person name="Methe B."/>
            <person name="Sutton G.G."/>
            <person name="Strausberg R.L."/>
            <person name="Nelson K.E."/>
        </authorList>
    </citation>
    <scope>NUCLEOTIDE SEQUENCE [LARGE SCALE GENOMIC DNA]</scope>
    <source>
        <strain evidence="16 17">RM3268</strain>
    </source>
</reference>
<organism evidence="16 17">
    <name type="scientific">Campylobacter gracilis RM3268</name>
    <dbReference type="NCBI Taxonomy" id="553220"/>
    <lineage>
        <taxon>Bacteria</taxon>
        <taxon>Pseudomonadati</taxon>
        <taxon>Campylobacterota</taxon>
        <taxon>Epsilonproteobacteria</taxon>
        <taxon>Campylobacterales</taxon>
        <taxon>Campylobacteraceae</taxon>
        <taxon>Campylobacter</taxon>
    </lineage>
</organism>
<dbReference type="GO" id="GO:0000428">
    <property type="term" value="C:DNA-directed RNA polymerase complex"/>
    <property type="evidence" value="ECO:0007669"/>
    <property type="project" value="UniProtKB-KW"/>
</dbReference>
<sequence>MPVRRIGTSFFKIQLRGSGMLNSLYSGNRLRVDFSKVPKDIEIPNLLQLQKKSFDHFLNLDNSGGESGIEKVFKAIFPIHDAQNRLSIEYVSSEISKPKYSIRECMERGLTYSVNLKMKLRLLVHERDEKTGKKIGVKEIKEQDIFIRDIPLMTDRISFIINGVERVVVNQLHRSPGVIFKEEESPTVLNKLIYTAQIIPDRGSWLYFEYDVKDVLYVRINKRRKVPITILFRALGYKKQDIIKLFYPIKTIYIKKGKFLTDFDPKEYAGRLDYDIISEKGEVLHQASKRLTVKKAEKLAEDGLKLIEYPAEILAERYLADAIVDKNSGEVLFDSLTALDEGKLAKIANTEKKFTIANDLASGVDTSIINSFIQDADALKLLQQSEGIDDENDLAAIRIYKVMRPGEPVVKEAAKSFVNDLFFNPERYDLTKVGRMKMNHKLGIEAPEYVTVLSSEDIIKTAKYLIRVKNGDGFIDDRDNLGNRRIRSIGELLANEMHLGFIKVQKAIKDKFTGISGNLDELMPYDFVNPKIITTTLMEFFTGGQLSQFMDQTNPLSEVTHKRRLSALGEGGLVKERAGFEVRDVHPTHYGRICPIETPEGQNIGLINTLATYAKVNDLGFVEAPYKKVVNGKVTDEIVYLTATQEEGLVIAPASAKLDEEGNIVEELLEVRKDGENIMAKREDISLIDLCSGMVAGVAASLIPFLEHDDANRALMGSNMQRQAVPLLHSTAPIVGTGMEAIIARDSWEAIKANRDGVVEKVDNKNIFILGEDEKGPFIDHYSMEKNLRTNQNTTFSQRPIVRKGDVIKAGQIIADGPSMDGGELAIGKNALIAFMPWHGYNYEDAVVMSEKMIRADEYTSVHVYEKEIEARELKDGVEEITRDIPNIKEEELTHLDDSGIVKIGTHVKPGMILVGKVTPKGEVKPTPEERLLRAIFGEKAGHVVNKSLYATASMEGVVIDVKIFTKKGYEKDPRTNKAYEDEKTELEREHHDRLLMLDREEMLKVVALLSKSALQSDQSLNKKDYKKGDKVKKEELESSNRFTLNSFVKAYSKAVQKEYEELKNHFQNEKRKLKEEHDEKIEILEKDDILPSGVVKLVKVYIATKRKLKVGDKMAGRHGNKGIVSNIVPEVDMPYLPSGQRVDIVLNPLGVPSRMNIGQIMESHLGLVGWRLGEQIAKILEEKTGEWIKTLRAKMIEIAGVSKLMQAKKTLEKISDEDLLKYARDWAKGVRFSAPIFEGIVPEDFKKLFEMAGIDQDGKTELYDGRTGEKIKERVNVGCMYYLKLHHLVDEKVHARSTGPYSLVTQQPVGGKALFGGQRFGEMEVWALEAYGAAYTLREMLTIKSDDVDGRLAAYKALTKGENVPSTGIPETFFVLTNELKSLALDVEIYENGENK</sequence>
<dbReference type="InterPro" id="IPR019462">
    <property type="entry name" value="DNA-dir_RNA_pol_bsu_external_1"/>
</dbReference>
<comment type="caution">
    <text evidence="16">The sequence shown here is derived from an EMBL/GenBank/DDBJ whole genome shotgun (WGS) entry which is preliminary data.</text>
</comment>
<keyword evidence="4 6" id="KW-0804">Transcription</keyword>
<dbReference type="Gene3D" id="3.90.1100.10">
    <property type="match status" value="2"/>
</dbReference>
<keyword evidence="9" id="KW-0175">Coiled coil</keyword>
<evidence type="ECO:0000259" key="15">
    <source>
        <dbReference type="Pfam" id="PF10385"/>
    </source>
</evidence>
<evidence type="ECO:0000259" key="11">
    <source>
        <dbReference type="Pfam" id="PF04560"/>
    </source>
</evidence>
<accession>C8PK79</accession>
<evidence type="ECO:0000256" key="9">
    <source>
        <dbReference type="SAM" id="Coils"/>
    </source>
</evidence>
<evidence type="ECO:0000259" key="12">
    <source>
        <dbReference type="Pfam" id="PF04561"/>
    </source>
</evidence>
<keyword evidence="1 6" id="KW-0240">DNA-directed RNA polymerase</keyword>
<dbReference type="NCBIfam" id="NF001616">
    <property type="entry name" value="PRK00405.1"/>
    <property type="match status" value="1"/>
</dbReference>
<dbReference type="InterPro" id="IPR015712">
    <property type="entry name" value="DNA-dir_RNA_pol_su2"/>
</dbReference>
<feature type="domain" description="RNA polymerase Rpb2" evidence="14">
    <location>
        <begin position="548"/>
        <end position="616"/>
    </location>
</feature>
<evidence type="ECO:0000313" key="16">
    <source>
        <dbReference type="EMBL" id="EEV16773.1"/>
    </source>
</evidence>
<feature type="domain" description="DNA-directed RNA polymerase beta subunit external 1" evidence="15">
    <location>
        <begin position="626"/>
        <end position="689"/>
    </location>
</feature>
<comment type="similarity">
    <text evidence="6 7">Belongs to the RNA polymerase beta chain family.</text>
</comment>
<evidence type="ECO:0000256" key="4">
    <source>
        <dbReference type="ARBA" id="ARBA00023163"/>
    </source>
</evidence>
<evidence type="ECO:0000256" key="3">
    <source>
        <dbReference type="ARBA" id="ARBA00022695"/>
    </source>
</evidence>
<dbReference type="GO" id="GO:0003899">
    <property type="term" value="F:DNA-directed RNA polymerase activity"/>
    <property type="evidence" value="ECO:0007669"/>
    <property type="project" value="UniProtKB-UniRule"/>
</dbReference>
<evidence type="ECO:0000256" key="5">
    <source>
        <dbReference type="ARBA" id="ARBA00048552"/>
    </source>
</evidence>
<dbReference type="STRING" id="824.CGRAC_1600"/>
<dbReference type="Gene3D" id="3.90.1110.10">
    <property type="entry name" value="RNA polymerase Rpb2, domain 2"/>
    <property type="match status" value="2"/>
</dbReference>
<evidence type="ECO:0000259" key="14">
    <source>
        <dbReference type="Pfam" id="PF04565"/>
    </source>
</evidence>
<dbReference type="Gene3D" id="2.30.150.10">
    <property type="entry name" value="DNA-directed RNA polymerase, beta subunit, external 1 domain"/>
    <property type="match status" value="1"/>
</dbReference>
<dbReference type="InterPro" id="IPR037034">
    <property type="entry name" value="RNA_pol_Rpb2_2_sf"/>
</dbReference>
<dbReference type="EC" id="2.7.7.6" evidence="6 8"/>
<dbReference type="eggNOG" id="COG0085">
    <property type="taxonomic scope" value="Bacteria"/>
</dbReference>
<keyword evidence="3 6" id="KW-0548">Nucleotidyltransferase</keyword>
<dbReference type="EMBL" id="ACYG01000028">
    <property type="protein sequence ID" value="EEV16773.1"/>
    <property type="molecule type" value="Genomic_DNA"/>
</dbReference>
<dbReference type="GO" id="GO:0003677">
    <property type="term" value="F:DNA binding"/>
    <property type="evidence" value="ECO:0007669"/>
    <property type="project" value="UniProtKB-UniRule"/>
</dbReference>
<evidence type="ECO:0000256" key="6">
    <source>
        <dbReference type="HAMAP-Rule" id="MF_01321"/>
    </source>
</evidence>
<dbReference type="InterPro" id="IPR007641">
    <property type="entry name" value="RNA_pol_Rpb2_7"/>
</dbReference>
<proteinExistence type="inferred from homology"/>
<gene>
    <name evidence="6 16" type="primary">rpoB</name>
    <name evidence="16" type="ORF">CAMGR0001_1784</name>
</gene>
<dbReference type="InterPro" id="IPR014724">
    <property type="entry name" value="RNA_pol_RPB2_OB-fold"/>
</dbReference>
<dbReference type="SUPFAM" id="SSF64484">
    <property type="entry name" value="beta and beta-prime subunits of DNA dependent RNA-polymerase"/>
    <property type="match status" value="1"/>
</dbReference>
<evidence type="ECO:0000256" key="7">
    <source>
        <dbReference type="RuleBase" id="RU000434"/>
    </source>
</evidence>
<dbReference type="InterPro" id="IPR037033">
    <property type="entry name" value="DNA-dir_RNAP_su2_hyb_sf"/>
</dbReference>
<dbReference type="InterPro" id="IPR042107">
    <property type="entry name" value="DNA-dir_RNA_pol_bsu_ext_1_sf"/>
</dbReference>
<dbReference type="Pfam" id="PF00562">
    <property type="entry name" value="RNA_pol_Rpb2_6"/>
    <property type="match status" value="1"/>
</dbReference>
<dbReference type="InterPro" id="IPR007120">
    <property type="entry name" value="DNA-dir_RNAP_su2_dom"/>
</dbReference>
<comment type="subunit">
    <text evidence="6 8">The RNAP catalytic core consists of 2 alpha, 1 beta, 1 beta' and 1 omega subunit. When a sigma factor is associated with the core the holoenzyme is formed, which can initiate transcription.</text>
</comment>
<feature type="coiled-coil region" evidence="9">
    <location>
        <begin position="1053"/>
        <end position="1088"/>
    </location>
</feature>
<dbReference type="InterPro" id="IPR007645">
    <property type="entry name" value="RNA_pol_Rpb2_3"/>
</dbReference>
<feature type="domain" description="RNA polymerase Rpb2" evidence="12">
    <location>
        <begin position="392"/>
        <end position="487"/>
    </location>
</feature>
<dbReference type="Pfam" id="PF04563">
    <property type="entry name" value="RNA_pol_Rpb2_1"/>
    <property type="match status" value="1"/>
</dbReference>
<evidence type="ECO:0000256" key="8">
    <source>
        <dbReference type="RuleBase" id="RU363031"/>
    </source>
</evidence>
<name>C8PK79_9BACT</name>
<dbReference type="Proteomes" id="UP000005709">
    <property type="component" value="Unassembled WGS sequence"/>
</dbReference>
<dbReference type="HAMAP" id="MF_01321">
    <property type="entry name" value="RNApol_bact_RpoB"/>
    <property type="match status" value="1"/>
</dbReference>
<dbReference type="InterPro" id="IPR007644">
    <property type="entry name" value="RNA_pol_bsu_protrusion"/>
</dbReference>
<dbReference type="Pfam" id="PF04560">
    <property type="entry name" value="RNA_pol_Rpb2_7"/>
    <property type="match status" value="1"/>
</dbReference>
<dbReference type="InterPro" id="IPR007642">
    <property type="entry name" value="RNA_pol_Rpb2_2"/>
</dbReference>
<dbReference type="Pfam" id="PF04565">
    <property type="entry name" value="RNA_pol_Rpb2_3"/>
    <property type="match status" value="1"/>
</dbReference>
<dbReference type="Pfam" id="PF10385">
    <property type="entry name" value="RNA_pol_Rpb2_45"/>
    <property type="match status" value="1"/>
</dbReference>
<comment type="catalytic activity">
    <reaction evidence="5 6 8">
        <text>RNA(n) + a ribonucleoside 5'-triphosphate = RNA(n+1) + diphosphate</text>
        <dbReference type="Rhea" id="RHEA:21248"/>
        <dbReference type="Rhea" id="RHEA-COMP:14527"/>
        <dbReference type="Rhea" id="RHEA-COMP:17342"/>
        <dbReference type="ChEBI" id="CHEBI:33019"/>
        <dbReference type="ChEBI" id="CHEBI:61557"/>
        <dbReference type="ChEBI" id="CHEBI:140395"/>
        <dbReference type="EC" id="2.7.7.6"/>
    </reaction>
</comment>